<gene>
    <name evidence="2" type="ORF">TDIB3V08_LOCUS4447</name>
</gene>
<organism evidence="2">
    <name type="scientific">Timema douglasi</name>
    <name type="common">Walking stick</name>
    <dbReference type="NCBI Taxonomy" id="61478"/>
    <lineage>
        <taxon>Eukaryota</taxon>
        <taxon>Metazoa</taxon>
        <taxon>Ecdysozoa</taxon>
        <taxon>Arthropoda</taxon>
        <taxon>Hexapoda</taxon>
        <taxon>Insecta</taxon>
        <taxon>Pterygota</taxon>
        <taxon>Neoptera</taxon>
        <taxon>Polyneoptera</taxon>
        <taxon>Phasmatodea</taxon>
        <taxon>Timematodea</taxon>
        <taxon>Timematoidea</taxon>
        <taxon>Timematidae</taxon>
        <taxon>Timema</taxon>
    </lineage>
</organism>
<dbReference type="EMBL" id="OA566031">
    <property type="protein sequence ID" value="CAD7198160.1"/>
    <property type="molecule type" value="Genomic_DNA"/>
</dbReference>
<accession>A0A7R8VJK2</accession>
<sequence>MFVFVSYCRVSIKPYQLQWPYGLSKNQPKISALDDKATEAEISPNALEDDEPFHGFEVNDEPMLDVGERQAHQGATGTESDMLFERGPGRPKLMGTGRRVRPTKIYQPADNRADRKLALNNDLPYDKDAGHSSIASSQQTMEHNNNTPLLNWFTVCRGLNLIRIHLELVYNERLNFVVFSSNIHANVDAIALHYLNHLHGLGVYVTLLQHGKEEVVSLTKPAPVNSFRLVYNKPEMHLAAKSTLD</sequence>
<protein>
    <submittedName>
        <fullName evidence="2">Uncharacterized protein</fullName>
    </submittedName>
</protein>
<dbReference type="AlphaFoldDB" id="A0A7R8VJK2"/>
<evidence type="ECO:0000256" key="1">
    <source>
        <dbReference type="SAM" id="MobiDB-lite"/>
    </source>
</evidence>
<proteinExistence type="predicted"/>
<feature type="region of interest" description="Disordered" evidence="1">
    <location>
        <begin position="70"/>
        <end position="97"/>
    </location>
</feature>
<reference evidence="2" key="1">
    <citation type="submission" date="2020-11" db="EMBL/GenBank/DDBJ databases">
        <authorList>
            <person name="Tran Van P."/>
        </authorList>
    </citation>
    <scope>NUCLEOTIDE SEQUENCE</scope>
</reference>
<name>A0A7R8VJK2_TIMDO</name>
<evidence type="ECO:0000313" key="2">
    <source>
        <dbReference type="EMBL" id="CAD7198160.1"/>
    </source>
</evidence>